<accession>A0A1G7PEB5</accession>
<proteinExistence type="predicted"/>
<dbReference type="Proteomes" id="UP000199708">
    <property type="component" value="Unassembled WGS sequence"/>
</dbReference>
<evidence type="ECO:0000313" key="2">
    <source>
        <dbReference type="EMBL" id="SDF84568.1"/>
    </source>
</evidence>
<dbReference type="STRING" id="120956.SAMN05421791_101222"/>
<dbReference type="Pfam" id="PF08818">
    <property type="entry name" value="DUF1801"/>
    <property type="match status" value="1"/>
</dbReference>
<dbReference type="SUPFAM" id="SSF159888">
    <property type="entry name" value="YdhG-like"/>
    <property type="match status" value="1"/>
</dbReference>
<evidence type="ECO:0000259" key="1">
    <source>
        <dbReference type="Pfam" id="PF08818"/>
    </source>
</evidence>
<dbReference type="InterPro" id="IPR014922">
    <property type="entry name" value="YdhG-like"/>
</dbReference>
<dbReference type="EMBL" id="FNCK01000001">
    <property type="protein sequence ID" value="SDF84568.1"/>
    <property type="molecule type" value="Genomic_DNA"/>
</dbReference>
<dbReference type="RefSeq" id="WP_090288925.1">
    <property type="nucleotide sequence ID" value="NZ_FNCK01000001.1"/>
</dbReference>
<dbReference type="AlphaFoldDB" id="A0A1G7PEB5"/>
<name>A0A1G7PEB5_9LACT</name>
<organism evidence="2 3">
    <name type="scientific">Facklamia miroungae</name>
    <dbReference type="NCBI Taxonomy" id="120956"/>
    <lineage>
        <taxon>Bacteria</taxon>
        <taxon>Bacillati</taxon>
        <taxon>Bacillota</taxon>
        <taxon>Bacilli</taxon>
        <taxon>Lactobacillales</taxon>
        <taxon>Aerococcaceae</taxon>
        <taxon>Facklamia</taxon>
    </lineage>
</organism>
<gene>
    <name evidence="2" type="ORF">SAMN05421791_101222</name>
</gene>
<reference evidence="2 3" key="1">
    <citation type="submission" date="2016-10" db="EMBL/GenBank/DDBJ databases">
        <authorList>
            <person name="de Groot N.N."/>
        </authorList>
    </citation>
    <scope>NUCLEOTIDE SEQUENCE [LARGE SCALE GENOMIC DNA]</scope>
    <source>
        <strain evidence="2 3">ATCC BAA-466</strain>
    </source>
</reference>
<protein>
    <recommendedName>
        <fullName evidence="1">YdhG-like domain-containing protein</fullName>
    </recommendedName>
</protein>
<evidence type="ECO:0000313" key="3">
    <source>
        <dbReference type="Proteomes" id="UP000199708"/>
    </source>
</evidence>
<dbReference type="OrthoDB" id="5951444at2"/>
<sequence length="144" mass="16522">MAYEAKTKENTTNVRSFIQKIEKDQKREEALKLLELFEETTGYSAKMWGSSIIGFGRYDYVYASGHSGSAPLTGFAPGKGHKISLYVLIPYSDIHQEYLDRIGKHTHGKSCLYINKLADIDQEVLKEMIQTNIKYMKEKYPDTK</sequence>
<feature type="domain" description="YdhG-like" evidence="1">
    <location>
        <begin position="26"/>
        <end position="133"/>
    </location>
</feature>
<keyword evidence="3" id="KW-1185">Reference proteome</keyword>